<dbReference type="EMBL" id="CAJVPT010007807">
    <property type="protein sequence ID" value="CAG8544957.1"/>
    <property type="molecule type" value="Genomic_DNA"/>
</dbReference>
<evidence type="ECO:0000313" key="2">
    <source>
        <dbReference type="Proteomes" id="UP000789525"/>
    </source>
</evidence>
<accession>A0ACA9LQK3</accession>
<dbReference type="Proteomes" id="UP000789525">
    <property type="component" value="Unassembled WGS sequence"/>
</dbReference>
<protein>
    <submittedName>
        <fullName evidence="1">1294_t:CDS:1</fullName>
    </submittedName>
</protein>
<proteinExistence type="predicted"/>
<keyword evidence="2" id="KW-1185">Reference proteome</keyword>
<reference evidence="1" key="1">
    <citation type="submission" date="2021-06" db="EMBL/GenBank/DDBJ databases">
        <authorList>
            <person name="Kallberg Y."/>
            <person name="Tangrot J."/>
            <person name="Rosling A."/>
        </authorList>
    </citation>
    <scope>NUCLEOTIDE SEQUENCE</scope>
    <source>
        <strain evidence="1">CL356</strain>
    </source>
</reference>
<sequence length="170" mass="19371">MSEEKDTTFTIRSGGQTGVDRAALDAALRYRDHVRVTGWCPRGRLAEDGEIPLEYPLVETTTDSYQERTELNIRDSDATLVLLLPLTPPDQGTEYTLEKAKLLGKPFLRIFLDDTTTKVNDVLEWTNRNKVKDLNVAGPRESSSPKIQNQAYKFMKAFLREKVESLRQTH</sequence>
<name>A0ACA9LQK3_9GLOM</name>
<comment type="caution">
    <text evidence="1">The sequence shown here is derived from an EMBL/GenBank/DDBJ whole genome shotgun (WGS) entry which is preliminary data.</text>
</comment>
<gene>
    <name evidence="1" type="ORF">ACOLOM_LOCUS4615</name>
</gene>
<evidence type="ECO:0000313" key="1">
    <source>
        <dbReference type="EMBL" id="CAG8544957.1"/>
    </source>
</evidence>
<organism evidence="1 2">
    <name type="scientific">Acaulospora colombiana</name>
    <dbReference type="NCBI Taxonomy" id="27376"/>
    <lineage>
        <taxon>Eukaryota</taxon>
        <taxon>Fungi</taxon>
        <taxon>Fungi incertae sedis</taxon>
        <taxon>Mucoromycota</taxon>
        <taxon>Glomeromycotina</taxon>
        <taxon>Glomeromycetes</taxon>
        <taxon>Diversisporales</taxon>
        <taxon>Acaulosporaceae</taxon>
        <taxon>Acaulospora</taxon>
    </lineage>
</organism>